<dbReference type="RefSeq" id="WP_209898111.1">
    <property type="nucleotide sequence ID" value="NZ_BAAAJW010000006.1"/>
</dbReference>
<dbReference type="Gene3D" id="3.50.30.40">
    <property type="entry name" value="Ribonuclease E inhibitor RraA/RraA-like"/>
    <property type="match status" value="1"/>
</dbReference>
<gene>
    <name evidence="10" type="ORF">JOF43_000291</name>
</gene>
<comment type="function">
    <text evidence="7 9">Catalyzes the aldol cleavage of 4-hydroxy-4-methyl-2-oxoglutarate (HMG) into 2 molecules of pyruvate. Also contains a secondary oxaloacetate (OAA) decarboxylase activity due to the common pyruvate enolate transition state formed following C-C bond cleavage in the retro-aldol and decarboxylation reactions.</text>
</comment>
<protein>
    <recommendedName>
        <fullName evidence="9">4-hydroxy-4-methyl-2-oxoglutarate aldolase</fullName>
        <shortName evidence="9">HMG aldolase</shortName>
        <ecNumber evidence="9">4.1.1.112</ecNumber>
        <ecNumber evidence="9">4.1.3.17</ecNumber>
    </recommendedName>
    <alternativeName>
        <fullName evidence="9">Oxaloacetate decarboxylase</fullName>
    </alternativeName>
</protein>
<evidence type="ECO:0000256" key="4">
    <source>
        <dbReference type="ARBA" id="ARBA00011233"/>
    </source>
</evidence>
<dbReference type="SUPFAM" id="SSF89562">
    <property type="entry name" value="RraA-like"/>
    <property type="match status" value="1"/>
</dbReference>
<name>A0ABS4WXU6_9MICO</name>
<dbReference type="NCBIfam" id="NF006875">
    <property type="entry name" value="PRK09372.1"/>
    <property type="match status" value="1"/>
</dbReference>
<comment type="caution">
    <text evidence="10">The sequence shown here is derived from an EMBL/GenBank/DDBJ whole genome shotgun (WGS) entry which is preliminary data.</text>
</comment>
<accession>A0ABS4WXU6</accession>
<evidence type="ECO:0000313" key="11">
    <source>
        <dbReference type="Proteomes" id="UP001519290"/>
    </source>
</evidence>
<dbReference type="Proteomes" id="UP001519290">
    <property type="component" value="Unassembled WGS sequence"/>
</dbReference>
<comment type="catalytic activity">
    <reaction evidence="1 9">
        <text>4-hydroxy-4-methyl-2-oxoglutarate = 2 pyruvate</text>
        <dbReference type="Rhea" id="RHEA:22748"/>
        <dbReference type="ChEBI" id="CHEBI:15361"/>
        <dbReference type="ChEBI" id="CHEBI:58276"/>
        <dbReference type="EC" id="4.1.3.17"/>
    </reaction>
</comment>
<comment type="subunit">
    <text evidence="4 9">Homotrimer.</text>
</comment>
<keyword evidence="11" id="KW-1185">Reference proteome</keyword>
<evidence type="ECO:0000256" key="9">
    <source>
        <dbReference type="RuleBase" id="RU004338"/>
    </source>
</evidence>
<dbReference type="CDD" id="cd16841">
    <property type="entry name" value="RraA_family"/>
    <property type="match status" value="1"/>
</dbReference>
<keyword evidence="6 9" id="KW-0456">Lyase</keyword>
<dbReference type="EMBL" id="JAGIOD010000001">
    <property type="protein sequence ID" value="MBP2380334.1"/>
    <property type="molecule type" value="Genomic_DNA"/>
</dbReference>
<evidence type="ECO:0000256" key="3">
    <source>
        <dbReference type="ARBA" id="ARBA00008621"/>
    </source>
</evidence>
<evidence type="ECO:0000256" key="1">
    <source>
        <dbReference type="ARBA" id="ARBA00001342"/>
    </source>
</evidence>
<comment type="cofactor">
    <cofactor evidence="2 9">
        <name>a divalent metal cation</name>
        <dbReference type="ChEBI" id="CHEBI:60240"/>
    </cofactor>
</comment>
<evidence type="ECO:0000313" key="10">
    <source>
        <dbReference type="EMBL" id="MBP2380334.1"/>
    </source>
</evidence>
<organism evidence="10 11">
    <name type="scientific">Brachybacterium sacelli</name>
    <dbReference type="NCBI Taxonomy" id="173364"/>
    <lineage>
        <taxon>Bacteria</taxon>
        <taxon>Bacillati</taxon>
        <taxon>Actinomycetota</taxon>
        <taxon>Actinomycetes</taxon>
        <taxon>Micrococcales</taxon>
        <taxon>Dermabacteraceae</taxon>
        <taxon>Brachybacterium</taxon>
    </lineage>
</organism>
<dbReference type="InterPro" id="IPR036704">
    <property type="entry name" value="RraA/RraA-like_sf"/>
</dbReference>
<evidence type="ECO:0000256" key="7">
    <source>
        <dbReference type="ARBA" id="ARBA00025046"/>
    </source>
</evidence>
<sequence>MTATADLYDEHGEDLQSVALQFRDLGGTLAFSGMIRTVKCFEDNSLLKATVSEPGDGAVLVVDGAGSLRRALMGDMIAKIAADNGWAGVVIHGAVRDVAVLRSLPLGIKALGSTPRKSTKTGQGIVDEPVEFGSATFHPGRRLFADEDGILLGRRAR</sequence>
<reference evidence="10 11" key="1">
    <citation type="submission" date="2021-03" db="EMBL/GenBank/DDBJ databases">
        <title>Sequencing the genomes of 1000 actinobacteria strains.</title>
        <authorList>
            <person name="Klenk H.-P."/>
        </authorList>
    </citation>
    <scope>NUCLEOTIDE SEQUENCE [LARGE SCALE GENOMIC DNA]</scope>
    <source>
        <strain evidence="10 11">DSM 14566</strain>
    </source>
</reference>
<evidence type="ECO:0000256" key="6">
    <source>
        <dbReference type="ARBA" id="ARBA00023239"/>
    </source>
</evidence>
<dbReference type="InterPro" id="IPR010203">
    <property type="entry name" value="RraA"/>
</dbReference>
<comment type="catalytic activity">
    <reaction evidence="8 9">
        <text>oxaloacetate + H(+) = pyruvate + CO2</text>
        <dbReference type="Rhea" id="RHEA:15641"/>
        <dbReference type="ChEBI" id="CHEBI:15361"/>
        <dbReference type="ChEBI" id="CHEBI:15378"/>
        <dbReference type="ChEBI" id="CHEBI:16452"/>
        <dbReference type="ChEBI" id="CHEBI:16526"/>
        <dbReference type="EC" id="4.1.1.112"/>
    </reaction>
</comment>
<proteinExistence type="inferred from homology"/>
<dbReference type="PANTHER" id="PTHR33254:SF4">
    <property type="entry name" value="4-HYDROXY-4-METHYL-2-OXOGLUTARATE ALDOLASE 3-RELATED"/>
    <property type="match status" value="1"/>
</dbReference>
<evidence type="ECO:0000256" key="8">
    <source>
        <dbReference type="ARBA" id="ARBA00047973"/>
    </source>
</evidence>
<comment type="similarity">
    <text evidence="3 9">Belongs to the class II aldolase/RraA-like family.</text>
</comment>
<dbReference type="NCBIfam" id="TIGR01935">
    <property type="entry name" value="NOT-MenG"/>
    <property type="match status" value="1"/>
</dbReference>
<keyword evidence="5 9" id="KW-0479">Metal-binding</keyword>
<dbReference type="EC" id="4.1.3.17" evidence="9"/>
<evidence type="ECO:0000256" key="2">
    <source>
        <dbReference type="ARBA" id="ARBA00001968"/>
    </source>
</evidence>
<dbReference type="Pfam" id="PF03737">
    <property type="entry name" value="RraA-like"/>
    <property type="match status" value="1"/>
</dbReference>
<evidence type="ECO:0000256" key="5">
    <source>
        <dbReference type="ARBA" id="ARBA00022723"/>
    </source>
</evidence>
<dbReference type="PANTHER" id="PTHR33254">
    <property type="entry name" value="4-HYDROXY-4-METHYL-2-OXOGLUTARATE ALDOLASE 3-RELATED"/>
    <property type="match status" value="1"/>
</dbReference>
<dbReference type="EC" id="4.1.1.112" evidence="9"/>
<dbReference type="InterPro" id="IPR005493">
    <property type="entry name" value="RraA/RraA-like"/>
</dbReference>